<feature type="compositionally biased region" description="Polar residues" evidence="1">
    <location>
        <begin position="36"/>
        <end position="49"/>
    </location>
</feature>
<dbReference type="Proteomes" id="UP000248198">
    <property type="component" value="Unassembled WGS sequence"/>
</dbReference>
<dbReference type="AlphaFoldDB" id="A0A318UJT6"/>
<organism evidence="2 3">
    <name type="scientific">Pedobacter nutrimenti</name>
    <dbReference type="NCBI Taxonomy" id="1241337"/>
    <lineage>
        <taxon>Bacteria</taxon>
        <taxon>Pseudomonadati</taxon>
        <taxon>Bacteroidota</taxon>
        <taxon>Sphingobacteriia</taxon>
        <taxon>Sphingobacteriales</taxon>
        <taxon>Sphingobacteriaceae</taxon>
        <taxon>Pedobacter</taxon>
    </lineage>
</organism>
<evidence type="ECO:0000313" key="2">
    <source>
        <dbReference type="EMBL" id="PYF74225.1"/>
    </source>
</evidence>
<protein>
    <recommendedName>
        <fullName evidence="4">Lipoprotein</fullName>
    </recommendedName>
</protein>
<feature type="region of interest" description="Disordered" evidence="1">
    <location>
        <begin position="36"/>
        <end position="56"/>
    </location>
</feature>
<name>A0A318UJT6_9SPHI</name>
<evidence type="ECO:0000256" key="1">
    <source>
        <dbReference type="SAM" id="MobiDB-lite"/>
    </source>
</evidence>
<accession>A0A318UJT6</accession>
<gene>
    <name evidence="2" type="ORF">B0O44_104396</name>
</gene>
<comment type="caution">
    <text evidence="2">The sequence shown here is derived from an EMBL/GenBank/DDBJ whole genome shotgun (WGS) entry which is preliminary data.</text>
</comment>
<dbReference type="EMBL" id="QKLU01000004">
    <property type="protein sequence ID" value="PYF74225.1"/>
    <property type="molecule type" value="Genomic_DNA"/>
</dbReference>
<keyword evidence="3" id="KW-1185">Reference proteome</keyword>
<proteinExistence type="predicted"/>
<reference evidence="2 3" key="1">
    <citation type="submission" date="2018-06" db="EMBL/GenBank/DDBJ databases">
        <title>Genomic Encyclopedia of Archaeal and Bacterial Type Strains, Phase II (KMG-II): from individual species to whole genera.</title>
        <authorList>
            <person name="Goeker M."/>
        </authorList>
    </citation>
    <scope>NUCLEOTIDE SEQUENCE [LARGE SCALE GENOMIC DNA]</scope>
    <source>
        <strain evidence="2 3">DSM 27372</strain>
    </source>
</reference>
<sequence length="356" mass="40421">MNVYFCSMKLPYLAGTLLIGILTVGLFSNCNSDAKKANGQTKNGQTADADTTKAKKEVERPPIDTLKYNALLKDLANGDTTGKWPVKKQPYPLPGAILPFKRIVVYYGNLHSKKMGALGEYAPKEMWRRLDAEVKHWEKADPKTPVQPGLHYIAAVASGTPGKDNKYINRMANKQIDSVLSIARMRPNTIVFLDLQVALSNIKAELPHIEKYLQLPFVHLGIDPEFSMKDGSLPGKRIGTYDAADINYVSQYLADIVKKYNLPPKVFTVHRFTKKMVTNYQNIKLRPEVQIVMHMDGWGEPELKKGTYRHFIYSEPVQFTGFKLFYKNDLKKAPNVMLTPEELLKLKPKPIYIQYQ</sequence>
<evidence type="ECO:0000313" key="3">
    <source>
        <dbReference type="Proteomes" id="UP000248198"/>
    </source>
</evidence>
<evidence type="ECO:0008006" key="4">
    <source>
        <dbReference type="Google" id="ProtNLM"/>
    </source>
</evidence>